<dbReference type="PANTHER" id="PTHR34222:SF99">
    <property type="entry name" value="PROTEIN, PUTATIVE-RELATED"/>
    <property type="match status" value="1"/>
</dbReference>
<feature type="compositionally biased region" description="Polar residues" evidence="1">
    <location>
        <begin position="271"/>
        <end position="288"/>
    </location>
</feature>
<dbReference type="AlphaFoldDB" id="A0A9D4XM00"/>
<evidence type="ECO:0000256" key="1">
    <source>
        <dbReference type="SAM" id="MobiDB-lite"/>
    </source>
</evidence>
<reference evidence="2 3" key="1">
    <citation type="journal article" date="2022" name="Nat. Genet.">
        <title>Improved pea reference genome and pan-genome highlight genomic features and evolutionary characteristics.</title>
        <authorList>
            <person name="Yang T."/>
            <person name="Liu R."/>
            <person name="Luo Y."/>
            <person name="Hu S."/>
            <person name="Wang D."/>
            <person name="Wang C."/>
            <person name="Pandey M.K."/>
            <person name="Ge S."/>
            <person name="Xu Q."/>
            <person name="Li N."/>
            <person name="Li G."/>
            <person name="Huang Y."/>
            <person name="Saxena R.K."/>
            <person name="Ji Y."/>
            <person name="Li M."/>
            <person name="Yan X."/>
            <person name="He Y."/>
            <person name="Liu Y."/>
            <person name="Wang X."/>
            <person name="Xiang C."/>
            <person name="Varshney R.K."/>
            <person name="Ding H."/>
            <person name="Gao S."/>
            <person name="Zong X."/>
        </authorList>
    </citation>
    <scope>NUCLEOTIDE SEQUENCE [LARGE SCALE GENOMIC DNA]</scope>
    <source>
        <strain evidence="2 3">cv. Zhongwan 6</strain>
    </source>
</reference>
<gene>
    <name evidence="2" type="ORF">KIW84_045010</name>
</gene>
<comment type="caution">
    <text evidence="2">The sequence shown here is derived from an EMBL/GenBank/DDBJ whole genome shotgun (WGS) entry which is preliminary data.</text>
</comment>
<evidence type="ECO:0000313" key="3">
    <source>
        <dbReference type="Proteomes" id="UP001058974"/>
    </source>
</evidence>
<accession>A0A9D4XM00</accession>
<keyword evidence="3" id="KW-1185">Reference proteome</keyword>
<dbReference type="PANTHER" id="PTHR34222">
    <property type="entry name" value="GAG_PRE-INTEGRS DOMAIN-CONTAINING PROTEIN"/>
    <property type="match status" value="1"/>
</dbReference>
<protein>
    <submittedName>
        <fullName evidence="2">Uncharacterized protein</fullName>
    </submittedName>
</protein>
<organism evidence="2 3">
    <name type="scientific">Pisum sativum</name>
    <name type="common">Garden pea</name>
    <name type="synonym">Lathyrus oleraceus</name>
    <dbReference type="NCBI Taxonomy" id="3888"/>
    <lineage>
        <taxon>Eukaryota</taxon>
        <taxon>Viridiplantae</taxon>
        <taxon>Streptophyta</taxon>
        <taxon>Embryophyta</taxon>
        <taxon>Tracheophyta</taxon>
        <taxon>Spermatophyta</taxon>
        <taxon>Magnoliopsida</taxon>
        <taxon>eudicotyledons</taxon>
        <taxon>Gunneridae</taxon>
        <taxon>Pentapetalae</taxon>
        <taxon>rosids</taxon>
        <taxon>fabids</taxon>
        <taxon>Fabales</taxon>
        <taxon>Fabaceae</taxon>
        <taxon>Papilionoideae</taxon>
        <taxon>50 kb inversion clade</taxon>
        <taxon>NPAAA clade</taxon>
        <taxon>Hologalegina</taxon>
        <taxon>IRL clade</taxon>
        <taxon>Fabeae</taxon>
        <taxon>Lathyrus</taxon>
    </lineage>
</organism>
<dbReference type="Gramene" id="Psat04G0501000-T1">
    <property type="protein sequence ID" value="KAI5421410.1"/>
    <property type="gene ID" value="KIW84_045010"/>
</dbReference>
<dbReference type="Proteomes" id="UP001058974">
    <property type="component" value="Chromosome 4"/>
</dbReference>
<feature type="region of interest" description="Disordered" evidence="1">
    <location>
        <begin position="268"/>
        <end position="288"/>
    </location>
</feature>
<dbReference type="EMBL" id="JAMSHJ010000004">
    <property type="protein sequence ID" value="KAI5421410.1"/>
    <property type="molecule type" value="Genomic_DNA"/>
</dbReference>
<name>A0A9D4XM00_PEA</name>
<sequence>MYIALISKKKEGFIDGTLPRPTSIDPLYAPWIRCNTMVLEWLQRSIVECIAKSILWIDSAAEVSDYVTKLKVLWDELENYRPVPHCKCDIQCSCNDISFLQIYRDHDYVICFHKGLNEKFYITKYQIMLLNPLPPIDTIFSMIIQQEREFYTPLLDLPYTEVSDHSSSLMVNVVQNKPKWKGSGAVRGTNRVCTHCGRTNHTIETYFIKHYYPPGFKNKAKACQSFPADNSTSNNGSTSAATSGTNSFGFTQEKYYSLLGLLQQSQPNPHPTTNAISNTPFSLTSKTPPSDGNPLTIWILDTGAINCITFTLTSFVSYHNIAPTFVLLPNGSTLMAHISGFVHTSPNLTLHHNNIKAMIGIAKINKGLYVIDTASATDSSLIGNTSTSSLV</sequence>
<proteinExistence type="predicted"/>
<evidence type="ECO:0000313" key="2">
    <source>
        <dbReference type="EMBL" id="KAI5421410.1"/>
    </source>
</evidence>